<dbReference type="EMBL" id="OV696692">
    <property type="protein sequence ID" value="CAH1269617.1"/>
    <property type="molecule type" value="Genomic_DNA"/>
</dbReference>
<dbReference type="AlphaFoldDB" id="A0A8K0F0N2"/>
<keyword evidence="2" id="KW-1185">Reference proteome</keyword>
<gene>
    <name evidence="1" type="primary">Hypp4221</name>
    <name evidence="1" type="ORF">BLAG_LOCUS22209</name>
</gene>
<name>A0A8K0F0N2_BRALA</name>
<proteinExistence type="predicted"/>
<evidence type="ECO:0000313" key="2">
    <source>
        <dbReference type="Proteomes" id="UP000838412"/>
    </source>
</evidence>
<evidence type="ECO:0000313" key="1">
    <source>
        <dbReference type="EMBL" id="CAH1269617.1"/>
    </source>
</evidence>
<dbReference type="OrthoDB" id="10043366at2759"/>
<organism evidence="1 2">
    <name type="scientific">Branchiostoma lanceolatum</name>
    <name type="common">Common lancelet</name>
    <name type="synonym">Amphioxus lanceolatum</name>
    <dbReference type="NCBI Taxonomy" id="7740"/>
    <lineage>
        <taxon>Eukaryota</taxon>
        <taxon>Metazoa</taxon>
        <taxon>Chordata</taxon>
        <taxon>Cephalochordata</taxon>
        <taxon>Leptocardii</taxon>
        <taxon>Amphioxiformes</taxon>
        <taxon>Branchiostomatidae</taxon>
        <taxon>Branchiostoma</taxon>
    </lineage>
</organism>
<protein>
    <submittedName>
        <fullName evidence="1">Hypp4221 protein</fullName>
    </submittedName>
</protein>
<accession>A0A8K0F0N2</accession>
<sequence length="212" mass="23417">MSGVSVAQKTKRKTGAFSVAPRMDGATLSLPKGMKVSPVKALGSACYSLASRLVGKAWLDQRQLDREVSEITKGQAWLDTYIGAQFRPVQLAPRVVGYFPKHQVAHPQPMTKRFLHFSSEAQEDATVLPPNNDANVCGCCSEPDTNLQEDNSNSWEDGQLNLLFEEDGQDNESMVTSKYEIHNFLTEFESANKTQHNIDSDAATPQPPCPWC</sequence>
<dbReference type="Proteomes" id="UP000838412">
    <property type="component" value="Chromosome 7"/>
</dbReference>
<reference evidence="1" key="1">
    <citation type="submission" date="2022-01" db="EMBL/GenBank/DDBJ databases">
        <authorList>
            <person name="Braso-Vives M."/>
        </authorList>
    </citation>
    <scope>NUCLEOTIDE SEQUENCE</scope>
</reference>